<evidence type="ECO:0000313" key="3">
    <source>
        <dbReference type="Proteomes" id="UP000565711"/>
    </source>
</evidence>
<sequence>MTVSHASVFTPMAAELPPDTDVDAILLDLGDNHVAAPEGKEQDELAELATQARGQGIDLNIVVVQGNRGRDSDLRDLATTVGGTEHGTVVVFSDDWIGTYSDSINRARLEWAEDKAKFQGGHTTTAAQIFIDRLEAPQKVSWTAVTMVLLAGLVVVIGGLYAVKSRRATRAQAADAVEDAPTAPAR</sequence>
<keyword evidence="1" id="KW-1133">Transmembrane helix</keyword>
<organism evidence="2 3">
    <name type="scientific">Nocardia vermiculata</name>
    <dbReference type="NCBI Taxonomy" id="257274"/>
    <lineage>
        <taxon>Bacteria</taxon>
        <taxon>Bacillati</taxon>
        <taxon>Actinomycetota</taxon>
        <taxon>Actinomycetes</taxon>
        <taxon>Mycobacteriales</taxon>
        <taxon>Nocardiaceae</taxon>
        <taxon>Nocardia</taxon>
    </lineage>
</organism>
<protein>
    <submittedName>
        <fullName evidence="2">Uncharacterized protein</fullName>
    </submittedName>
</protein>
<dbReference type="Proteomes" id="UP000565711">
    <property type="component" value="Unassembled WGS sequence"/>
</dbReference>
<name>A0A846Y2F7_9NOCA</name>
<feature type="transmembrane region" description="Helical" evidence="1">
    <location>
        <begin position="140"/>
        <end position="163"/>
    </location>
</feature>
<dbReference type="InterPro" id="IPR046498">
    <property type="entry name" value="Rv1476-like"/>
</dbReference>
<proteinExistence type="predicted"/>
<reference evidence="2 3" key="1">
    <citation type="submission" date="2020-04" db="EMBL/GenBank/DDBJ databases">
        <title>MicrobeNet Type strains.</title>
        <authorList>
            <person name="Nicholson A.C."/>
        </authorList>
    </citation>
    <scope>NUCLEOTIDE SEQUENCE [LARGE SCALE GENOMIC DNA]</scope>
    <source>
        <strain evidence="2 3">JCM 12354</strain>
    </source>
</reference>
<evidence type="ECO:0000313" key="2">
    <source>
        <dbReference type="EMBL" id="NKY50799.1"/>
    </source>
</evidence>
<keyword evidence="1" id="KW-0812">Transmembrane</keyword>
<keyword evidence="3" id="KW-1185">Reference proteome</keyword>
<keyword evidence="1" id="KW-0472">Membrane</keyword>
<dbReference type="RefSeq" id="WP_067880251.1">
    <property type="nucleotide sequence ID" value="NZ_JAAXOP010000005.1"/>
</dbReference>
<gene>
    <name evidence="2" type="ORF">HGA08_11305</name>
</gene>
<evidence type="ECO:0000256" key="1">
    <source>
        <dbReference type="SAM" id="Phobius"/>
    </source>
</evidence>
<dbReference type="AlphaFoldDB" id="A0A846Y2F7"/>
<dbReference type="Pfam" id="PF20381">
    <property type="entry name" value="Rv1476"/>
    <property type="match status" value="1"/>
</dbReference>
<accession>A0A846Y2F7</accession>
<comment type="caution">
    <text evidence="2">The sequence shown here is derived from an EMBL/GenBank/DDBJ whole genome shotgun (WGS) entry which is preliminary data.</text>
</comment>
<dbReference type="EMBL" id="JAAXOP010000005">
    <property type="protein sequence ID" value="NKY50799.1"/>
    <property type="molecule type" value="Genomic_DNA"/>
</dbReference>